<dbReference type="InterPro" id="IPR037401">
    <property type="entry name" value="SnoaL-like"/>
</dbReference>
<dbReference type="Pfam" id="PF13577">
    <property type="entry name" value="SnoaL_4"/>
    <property type="match status" value="1"/>
</dbReference>
<dbReference type="SUPFAM" id="SSF54427">
    <property type="entry name" value="NTF2-like"/>
    <property type="match status" value="1"/>
</dbReference>
<evidence type="ECO:0000256" key="1">
    <source>
        <dbReference type="SAM" id="Coils"/>
    </source>
</evidence>
<dbReference type="Gene3D" id="3.10.450.50">
    <property type="match status" value="1"/>
</dbReference>
<comment type="caution">
    <text evidence="3">The sequence shown here is derived from an EMBL/GenBank/DDBJ whole genome shotgun (WGS) entry which is preliminary data.</text>
</comment>
<organism evidence="3 4">
    <name type="scientific">Candidatus Scatomorpha pullistercoris</name>
    <dbReference type="NCBI Taxonomy" id="2840929"/>
    <lineage>
        <taxon>Bacteria</taxon>
        <taxon>Bacillati</taxon>
        <taxon>Bacillota</taxon>
        <taxon>Clostridia</taxon>
        <taxon>Eubacteriales</taxon>
        <taxon>Candidatus Scatomorpha</taxon>
    </lineage>
</organism>
<proteinExistence type="predicted"/>
<reference evidence="3" key="1">
    <citation type="submission" date="2020-10" db="EMBL/GenBank/DDBJ databases">
        <authorList>
            <person name="Gilroy R."/>
        </authorList>
    </citation>
    <scope>NUCLEOTIDE SEQUENCE</scope>
    <source>
        <strain evidence="3">ChiHecec3B27-6122</strain>
    </source>
</reference>
<sequence>MMEANNYEQIIKSLEDRITGLEKAQKEAQDREEIIQNQLKYAWCIDTLDFETFKSCFADNFIFDFSHRDPTMVGPCTPDEIAKRFKNVVSGYVATQHLMSNFKIDINGDRAMCRCYLKGFHYLPNLNGDSWSECISYYTNEYARIDGRWKIVNIKINHMAWYGNYDANTQAGLNVKNGTCPKRPDYSYKDIMAE</sequence>
<evidence type="ECO:0000313" key="3">
    <source>
        <dbReference type="EMBL" id="HIS96692.1"/>
    </source>
</evidence>
<feature type="domain" description="SnoaL-like" evidence="2">
    <location>
        <begin position="27"/>
        <end position="153"/>
    </location>
</feature>
<dbReference type="Proteomes" id="UP000886876">
    <property type="component" value="Unassembled WGS sequence"/>
</dbReference>
<evidence type="ECO:0000313" key="4">
    <source>
        <dbReference type="Proteomes" id="UP000886876"/>
    </source>
</evidence>
<dbReference type="InterPro" id="IPR032710">
    <property type="entry name" value="NTF2-like_dom_sf"/>
</dbReference>
<dbReference type="AlphaFoldDB" id="A0A9D1G378"/>
<protein>
    <submittedName>
        <fullName evidence="3">Nuclear transport factor 2 family protein</fullName>
    </submittedName>
</protein>
<gene>
    <name evidence="3" type="ORF">IAD42_01820</name>
</gene>
<reference evidence="3" key="2">
    <citation type="journal article" date="2021" name="PeerJ">
        <title>Extensive microbial diversity within the chicken gut microbiome revealed by metagenomics and culture.</title>
        <authorList>
            <person name="Gilroy R."/>
            <person name="Ravi A."/>
            <person name="Getino M."/>
            <person name="Pursley I."/>
            <person name="Horton D.L."/>
            <person name="Alikhan N.F."/>
            <person name="Baker D."/>
            <person name="Gharbi K."/>
            <person name="Hall N."/>
            <person name="Watson M."/>
            <person name="Adriaenssens E.M."/>
            <person name="Foster-Nyarko E."/>
            <person name="Jarju S."/>
            <person name="Secka A."/>
            <person name="Antonio M."/>
            <person name="Oren A."/>
            <person name="Chaudhuri R.R."/>
            <person name="La Ragione R."/>
            <person name="Hildebrand F."/>
            <person name="Pallen M.J."/>
        </authorList>
    </citation>
    <scope>NUCLEOTIDE SEQUENCE</scope>
    <source>
        <strain evidence="3">ChiHecec3B27-6122</strain>
    </source>
</reference>
<feature type="coiled-coil region" evidence="1">
    <location>
        <begin position="4"/>
        <end position="31"/>
    </location>
</feature>
<keyword evidence="1" id="KW-0175">Coiled coil</keyword>
<evidence type="ECO:0000259" key="2">
    <source>
        <dbReference type="Pfam" id="PF13577"/>
    </source>
</evidence>
<dbReference type="EMBL" id="DVJS01000040">
    <property type="protein sequence ID" value="HIS96692.1"/>
    <property type="molecule type" value="Genomic_DNA"/>
</dbReference>
<name>A0A9D1G378_9FIRM</name>
<accession>A0A9D1G378</accession>